<dbReference type="SFLD" id="SFLDS00057">
    <property type="entry name" value="Glutaminase/Asparaginase"/>
    <property type="match status" value="1"/>
</dbReference>
<dbReference type="PROSITE" id="PS00144">
    <property type="entry name" value="ASN_GLN_ASE_1"/>
    <property type="match status" value="1"/>
</dbReference>
<protein>
    <recommendedName>
        <fullName evidence="2">asparaginase</fullName>
        <ecNumber evidence="2">3.5.1.1</ecNumber>
    </recommendedName>
</protein>
<feature type="domain" description="L-asparaginase N-terminal" evidence="9">
    <location>
        <begin position="9"/>
        <end position="195"/>
    </location>
</feature>
<dbReference type="InterPro" id="IPR040919">
    <property type="entry name" value="Asparaginase_C"/>
</dbReference>
<dbReference type="PROSITE" id="PS51732">
    <property type="entry name" value="ASN_GLN_ASE_3"/>
    <property type="match status" value="1"/>
</dbReference>
<dbReference type="EMBL" id="CP147247">
    <property type="protein sequence ID" value="WYJ92446.1"/>
    <property type="molecule type" value="Genomic_DNA"/>
</dbReference>
<dbReference type="InterPro" id="IPR027474">
    <property type="entry name" value="L-asparaginase_N"/>
</dbReference>
<dbReference type="PIRSF" id="PIRSF001220">
    <property type="entry name" value="L-ASNase_gatD"/>
    <property type="match status" value="1"/>
</dbReference>
<dbReference type="InterPro" id="IPR027475">
    <property type="entry name" value="Asparaginase/glutaminase_AS2"/>
</dbReference>
<dbReference type="GO" id="GO:0004067">
    <property type="term" value="F:asparaginase activity"/>
    <property type="evidence" value="ECO:0007669"/>
    <property type="project" value="UniProtKB-UniRule"/>
</dbReference>
<dbReference type="FunFam" id="3.40.50.40:FF:000003">
    <property type="entry name" value="L-asparaginase 2"/>
    <property type="match status" value="1"/>
</dbReference>
<evidence type="ECO:0000256" key="4">
    <source>
        <dbReference type="ARBA" id="ARBA00049366"/>
    </source>
</evidence>
<dbReference type="PRINTS" id="PR00139">
    <property type="entry name" value="ASNGLNASE"/>
</dbReference>
<feature type="active site" evidence="7">
    <location>
        <position position="18"/>
    </location>
</feature>
<dbReference type="PANTHER" id="PTHR11707">
    <property type="entry name" value="L-ASPARAGINASE"/>
    <property type="match status" value="1"/>
</dbReference>
<organism evidence="11">
    <name type="scientific">Candidatus Enterococcus clewellii</name>
    <dbReference type="NCBI Taxonomy" id="1834193"/>
    <lineage>
        <taxon>Bacteria</taxon>
        <taxon>Bacillati</taxon>
        <taxon>Bacillota</taxon>
        <taxon>Bacilli</taxon>
        <taxon>Lactobacillales</taxon>
        <taxon>Enterococcaceae</taxon>
        <taxon>Enterococcus</taxon>
    </lineage>
</organism>
<reference evidence="12" key="2">
    <citation type="submission" date="2017-05" db="EMBL/GenBank/DDBJ databases">
        <authorList>
            <consortium name="The Broad Institute Genomics Platform"/>
            <consortium name="The Broad Institute Genomic Center for Infectious Diseases"/>
            <person name="Earl A."/>
            <person name="Manson A."/>
            <person name="Schwartman J."/>
            <person name="Gilmore M."/>
            <person name="Abouelleil A."/>
            <person name="Cao P."/>
            <person name="Chapman S."/>
            <person name="Cusick C."/>
            <person name="Shea T."/>
            <person name="Young S."/>
            <person name="Neafsey D."/>
            <person name="Nusbaum C."/>
            <person name="Birren B."/>
        </authorList>
    </citation>
    <scope>NUCLEOTIDE SEQUENCE</scope>
    <source>
        <strain evidence="12">9E7_DIV0242</strain>
    </source>
</reference>
<evidence type="ECO:0000256" key="8">
    <source>
        <dbReference type="PROSITE-ProRule" id="PRU10100"/>
    </source>
</evidence>
<feature type="active site" description="O-isoaspartyl threonine intermediate" evidence="5">
    <location>
        <position position="18"/>
    </location>
</feature>
<evidence type="ECO:0000256" key="1">
    <source>
        <dbReference type="ARBA" id="ARBA00010518"/>
    </source>
</evidence>
<accession>A0A242K754</accession>
<keyword evidence="3" id="KW-0378">Hydrolase</keyword>
<dbReference type="EMBL" id="NGMM01000003">
    <property type="protein sequence ID" value="OTP16129.1"/>
    <property type="molecule type" value="Genomic_DNA"/>
</dbReference>
<dbReference type="InterPro" id="IPR004550">
    <property type="entry name" value="AsnASE_II"/>
</dbReference>
<dbReference type="InterPro" id="IPR037152">
    <property type="entry name" value="L-asparaginase_N_sf"/>
</dbReference>
<name>A0A242K754_9ENTE</name>
<dbReference type="Pfam" id="PF00710">
    <property type="entry name" value="Asparaginase"/>
    <property type="match status" value="1"/>
</dbReference>
<sequence>MKGNETMKKILVLHTGGTISMSKDLEGGVILNEENPLMNQNELFQGEIEIIVEDIFNLPSPHMTLERMLQLKERILQGITEGVDGVVITHGTDTLEETAYFLDLTVPKEITVVVTGAMRSSNEIGSDGLYNFMSAVWTAASEDSKNKGVLVVMNDEIHMAKYVTKTHTTNVATFRTPTFGPIGMLTKGKTFFTKEVMPEEVCDIQAVQGNVFLIKAYAGMDDQIFNLINIEELDGLVIEALGAGNLPPAVLPGLQKILEKGVPVVLVSRCSNGIAEDIYAYEGGGVGLREHGVIFMKGLNGQKARIRLIVGVNTDKSPEDLRYYLES</sequence>
<dbReference type="Proteomes" id="UP000195141">
    <property type="component" value="Chromosome"/>
</dbReference>
<dbReference type="GO" id="GO:0006528">
    <property type="term" value="P:asparagine metabolic process"/>
    <property type="evidence" value="ECO:0007669"/>
    <property type="project" value="InterPro"/>
</dbReference>
<evidence type="ECO:0000313" key="11">
    <source>
        <dbReference type="EMBL" id="OTP16129.1"/>
    </source>
</evidence>
<evidence type="ECO:0000256" key="7">
    <source>
        <dbReference type="PROSITE-ProRule" id="PRU10099"/>
    </source>
</evidence>
<keyword evidence="13" id="KW-1185">Reference proteome</keyword>
<dbReference type="EC" id="3.5.1.1" evidence="2"/>
<dbReference type="Pfam" id="PF17763">
    <property type="entry name" value="Asparaginase_C"/>
    <property type="match status" value="1"/>
</dbReference>
<dbReference type="Gene3D" id="3.40.50.40">
    <property type="match status" value="1"/>
</dbReference>
<comment type="catalytic activity">
    <reaction evidence="4">
        <text>L-asparagine + H2O = L-aspartate + NH4(+)</text>
        <dbReference type="Rhea" id="RHEA:21016"/>
        <dbReference type="ChEBI" id="CHEBI:15377"/>
        <dbReference type="ChEBI" id="CHEBI:28938"/>
        <dbReference type="ChEBI" id="CHEBI:29991"/>
        <dbReference type="ChEBI" id="CHEBI:58048"/>
        <dbReference type="EC" id="3.5.1.1"/>
    </reaction>
</comment>
<comment type="similarity">
    <text evidence="1">Belongs to the asparaginase 1 family.</text>
</comment>
<proteinExistence type="inferred from homology"/>
<gene>
    <name evidence="11" type="ORF">A5888_002343</name>
    <name evidence="12" type="ORF">A5888_004219</name>
</gene>
<evidence type="ECO:0000256" key="3">
    <source>
        <dbReference type="ARBA" id="ARBA00022801"/>
    </source>
</evidence>
<evidence type="ECO:0000259" key="9">
    <source>
        <dbReference type="Pfam" id="PF00710"/>
    </source>
</evidence>
<evidence type="ECO:0000313" key="13">
    <source>
        <dbReference type="Proteomes" id="UP000195141"/>
    </source>
</evidence>
<feature type="active site" evidence="8">
    <location>
        <position position="92"/>
    </location>
</feature>
<dbReference type="PIRSF" id="PIRSF500176">
    <property type="entry name" value="L_ASNase"/>
    <property type="match status" value="1"/>
</dbReference>
<dbReference type="SMART" id="SM00870">
    <property type="entry name" value="Asparaginase"/>
    <property type="match status" value="1"/>
</dbReference>
<feature type="domain" description="Asparaginase/glutaminase C-terminal" evidence="10">
    <location>
        <begin position="210"/>
        <end position="323"/>
    </location>
</feature>
<evidence type="ECO:0000256" key="2">
    <source>
        <dbReference type="ARBA" id="ARBA00012920"/>
    </source>
</evidence>
<dbReference type="CDD" id="cd08964">
    <property type="entry name" value="L-asparaginase_II"/>
    <property type="match status" value="1"/>
</dbReference>
<evidence type="ECO:0000259" key="10">
    <source>
        <dbReference type="Pfam" id="PF17763"/>
    </source>
</evidence>
<dbReference type="PANTHER" id="PTHR11707:SF28">
    <property type="entry name" value="60 KDA LYSOPHOSPHOLIPASE"/>
    <property type="match status" value="1"/>
</dbReference>
<dbReference type="PROSITE" id="PS00917">
    <property type="entry name" value="ASN_GLN_ASE_2"/>
    <property type="match status" value="1"/>
</dbReference>
<dbReference type="SUPFAM" id="SSF53774">
    <property type="entry name" value="Glutaminase/Asparaginase"/>
    <property type="match status" value="1"/>
</dbReference>
<dbReference type="InterPro" id="IPR027473">
    <property type="entry name" value="L-asparaginase_C"/>
</dbReference>
<dbReference type="InterPro" id="IPR006034">
    <property type="entry name" value="Asparaginase/glutaminase-like"/>
</dbReference>
<evidence type="ECO:0000313" key="12">
    <source>
        <dbReference type="EMBL" id="WYJ92446.1"/>
    </source>
</evidence>
<dbReference type="FunFam" id="3.40.50.1170:FF:000001">
    <property type="entry name" value="L-asparaginase 2"/>
    <property type="match status" value="1"/>
</dbReference>
<feature type="binding site" evidence="6">
    <location>
        <begin position="92"/>
        <end position="93"/>
    </location>
    <ligand>
        <name>substrate</name>
    </ligand>
</feature>
<reference evidence="11" key="1">
    <citation type="submission" date="2017-05" db="EMBL/GenBank/DDBJ databases">
        <title>The Genome Sequence of Enterococcus sp. 9E7_DIV0242.</title>
        <authorList>
            <consortium name="The Broad Institute Genomics Platform"/>
            <consortium name="The Broad Institute Genomic Center for Infectious Diseases"/>
            <person name="Earl A."/>
            <person name="Manson A."/>
            <person name="Schwartman J."/>
            <person name="Gilmore M."/>
            <person name="Abouelleil A."/>
            <person name="Cao P."/>
            <person name="Chapman S."/>
            <person name="Cusick C."/>
            <person name="Shea T."/>
            <person name="Young S."/>
            <person name="Neafsey D."/>
            <person name="Nusbaum C."/>
            <person name="Birren B."/>
        </authorList>
    </citation>
    <scope>NUCLEOTIDE SEQUENCE [LARGE SCALE GENOMIC DNA]</scope>
    <source>
        <strain evidence="11">9E7_DIV0242</strain>
    </source>
</reference>
<dbReference type="Gene3D" id="3.40.50.1170">
    <property type="entry name" value="L-asparaginase, N-terminal domain"/>
    <property type="match status" value="1"/>
</dbReference>
<feature type="binding site" evidence="6">
    <location>
        <position position="60"/>
    </location>
    <ligand>
        <name>substrate</name>
    </ligand>
</feature>
<dbReference type="AlphaFoldDB" id="A0A242K754"/>
<dbReference type="InterPro" id="IPR036152">
    <property type="entry name" value="Asp/glu_Ase-like_sf"/>
</dbReference>
<evidence type="ECO:0000256" key="5">
    <source>
        <dbReference type="PIRSR" id="PIRSR001220-1"/>
    </source>
</evidence>
<reference evidence="12" key="3">
    <citation type="submission" date="2024-03" db="EMBL/GenBank/DDBJ databases">
        <title>The Genome Sequence of Enterococcus sp. DIV0242b.</title>
        <authorList>
            <consortium name="The Broad Institute Genomics Platform"/>
            <consortium name="The Broad Institute Microbial Omics Core"/>
            <consortium name="The Broad Institute Genomic Center for Infectious Diseases"/>
            <person name="Earl A."/>
            <person name="Manson A."/>
            <person name="Gilmore M."/>
            <person name="Schwartman J."/>
            <person name="Shea T."/>
            <person name="Abouelleil A."/>
            <person name="Cao P."/>
            <person name="Chapman S."/>
            <person name="Cusick C."/>
            <person name="Young S."/>
            <person name="Neafsey D."/>
            <person name="Nusbaum C."/>
            <person name="Birren B."/>
        </authorList>
    </citation>
    <scope>NUCLEOTIDE SEQUENCE</scope>
    <source>
        <strain evidence="12">9E7_DIV0242</strain>
    </source>
</reference>
<dbReference type="InterPro" id="IPR020827">
    <property type="entry name" value="Asparaginase/glutaminase_AS1"/>
</dbReference>
<evidence type="ECO:0000256" key="6">
    <source>
        <dbReference type="PIRSR" id="PIRSR001220-2"/>
    </source>
</evidence>